<feature type="transmembrane region" description="Helical" evidence="1">
    <location>
        <begin position="254"/>
        <end position="275"/>
    </location>
</feature>
<organism evidence="2 3">
    <name type="scientific">Limosilactobacillus oris DSM 4864</name>
    <dbReference type="NCBI Taxonomy" id="1423779"/>
    <lineage>
        <taxon>Bacteria</taxon>
        <taxon>Bacillati</taxon>
        <taxon>Bacillota</taxon>
        <taxon>Bacilli</taxon>
        <taxon>Lactobacillales</taxon>
        <taxon>Lactobacillaceae</taxon>
        <taxon>Limosilactobacillus</taxon>
    </lineage>
</organism>
<dbReference type="AlphaFoldDB" id="A0A0R1WBU3"/>
<reference evidence="2 3" key="1">
    <citation type="journal article" date="2015" name="Genome Announc.">
        <title>Expanding the biotechnology potential of lactobacilli through comparative genomics of 213 strains and associated genera.</title>
        <authorList>
            <person name="Sun Z."/>
            <person name="Harris H.M."/>
            <person name="McCann A."/>
            <person name="Guo C."/>
            <person name="Argimon S."/>
            <person name="Zhang W."/>
            <person name="Yang X."/>
            <person name="Jeffery I.B."/>
            <person name="Cooney J.C."/>
            <person name="Kagawa T.F."/>
            <person name="Liu W."/>
            <person name="Song Y."/>
            <person name="Salvetti E."/>
            <person name="Wrobel A."/>
            <person name="Rasinkangas P."/>
            <person name="Parkhill J."/>
            <person name="Rea M.C."/>
            <person name="O'Sullivan O."/>
            <person name="Ritari J."/>
            <person name="Douillard F.P."/>
            <person name="Paul Ross R."/>
            <person name="Yang R."/>
            <person name="Briner A.E."/>
            <person name="Felis G.E."/>
            <person name="de Vos W.M."/>
            <person name="Barrangou R."/>
            <person name="Klaenhammer T.R."/>
            <person name="Caufield P.W."/>
            <person name="Cui Y."/>
            <person name="Zhang H."/>
            <person name="O'Toole P.W."/>
        </authorList>
    </citation>
    <scope>NUCLEOTIDE SEQUENCE [LARGE SCALE GENOMIC DNA]</scope>
    <source>
        <strain evidence="2 3">DSM 4864</strain>
    </source>
</reference>
<dbReference type="Proteomes" id="UP000050973">
    <property type="component" value="Unassembled WGS sequence"/>
</dbReference>
<name>A0A0R1WBU3_9LACO</name>
<keyword evidence="1" id="KW-0472">Membrane</keyword>
<keyword evidence="1" id="KW-0812">Transmembrane</keyword>
<feature type="transmembrane region" description="Helical" evidence="1">
    <location>
        <begin position="197"/>
        <end position="216"/>
    </location>
</feature>
<feature type="transmembrane region" description="Helical" evidence="1">
    <location>
        <begin position="500"/>
        <end position="522"/>
    </location>
</feature>
<feature type="transmembrane region" description="Helical" evidence="1">
    <location>
        <begin position="58"/>
        <end position="77"/>
    </location>
</feature>
<feature type="transmembrane region" description="Helical" evidence="1">
    <location>
        <begin position="529"/>
        <end position="547"/>
    </location>
</feature>
<feature type="transmembrane region" description="Helical" evidence="1">
    <location>
        <begin position="125"/>
        <end position="144"/>
    </location>
</feature>
<feature type="transmembrane region" description="Helical" evidence="1">
    <location>
        <begin position="329"/>
        <end position="348"/>
    </location>
</feature>
<comment type="caution">
    <text evidence="2">The sequence shown here is derived from an EMBL/GenBank/DDBJ whole genome shotgun (WGS) entry which is preliminary data.</text>
</comment>
<evidence type="ECO:0000256" key="1">
    <source>
        <dbReference type="SAM" id="Phobius"/>
    </source>
</evidence>
<dbReference type="RefSeq" id="WP_056984516.1">
    <property type="nucleotide sequence ID" value="NZ_AZGE01000013.1"/>
</dbReference>
<sequence length="584" mass="66202">MRIKKLTQLFIVGISLWLVLDLQKITVDNIYFLLYLPLLGLAYWLLKTPLLAGRYLNGYFCFTFAALLAVVTIWEVIDYRNRAVDKLLLVEVILAVIGLTILFEKMFQVLIQCSIVKNIIGRSKGISWLQSFSIISIGWLLYLLPFLPGNVAGDGNFQLLQFYGAIPMNNHQPILSTIFEGEVFNLGRCLGGDNFGLFLYVCIQMLICALIYSWCISRVSKLGVNRVIAVACSLFVGLAPYWSFASTTLHKDGMFLALFALYVTVLLLIGVELFIGHTNGIRKKWGGKIPGLIISGLLVCFWRNDGIYMVAPPLFCLIFVEKGRFWKRFLLSLAIVVSVYVGFIKVALPSMNIAPTERIETLSLPVQQTARYLKAYPNDVTNHEKHILATTFKNPEKLREIYVPNNADPVKFSLRKNFNLRKYAKVWLDMGLRHPGVYLSATFAGTNGYYVPWILAPDFTWCGAMADYAKPTFLHMHYVTSAKVRNRFIQIIGSAGTVPFINIFFSTSIAIWLCLLMALLMWTKYGFRFIVPIIPIFMNLLICIASPVNGLVRYSGCTVFATFMLIIYYLYILKFGKKKGEPND</sequence>
<accession>A0A0R1WBU3</accession>
<dbReference type="PATRIC" id="fig|1423779.3.peg.459"/>
<dbReference type="Pfam" id="PF19484">
    <property type="entry name" value="DUF6020"/>
    <property type="match status" value="1"/>
</dbReference>
<proteinExistence type="predicted"/>
<keyword evidence="1" id="KW-1133">Transmembrane helix</keyword>
<feature type="transmembrane region" description="Helical" evidence="1">
    <location>
        <begin position="83"/>
        <end position="104"/>
    </location>
</feature>
<dbReference type="EMBL" id="AZGE01000013">
    <property type="protein sequence ID" value="KRM15329.1"/>
    <property type="molecule type" value="Genomic_DNA"/>
</dbReference>
<protein>
    <submittedName>
        <fullName evidence="2">Membrane protein</fullName>
    </submittedName>
</protein>
<feature type="transmembrane region" description="Helical" evidence="1">
    <location>
        <begin position="223"/>
        <end position="242"/>
    </location>
</feature>
<gene>
    <name evidence="2" type="ORF">FC49_GL000452</name>
</gene>
<evidence type="ECO:0000313" key="2">
    <source>
        <dbReference type="EMBL" id="KRM15329.1"/>
    </source>
</evidence>
<feature type="transmembrane region" description="Helical" evidence="1">
    <location>
        <begin position="31"/>
        <end position="46"/>
    </location>
</feature>
<feature type="transmembrane region" description="Helical" evidence="1">
    <location>
        <begin position="553"/>
        <end position="571"/>
    </location>
</feature>
<dbReference type="InterPro" id="IPR046062">
    <property type="entry name" value="DUF6020"/>
</dbReference>
<evidence type="ECO:0000313" key="3">
    <source>
        <dbReference type="Proteomes" id="UP000050973"/>
    </source>
</evidence>